<keyword evidence="3" id="KW-1185">Reference proteome</keyword>
<feature type="region of interest" description="Disordered" evidence="1">
    <location>
        <begin position="1"/>
        <end position="36"/>
    </location>
</feature>
<evidence type="ECO:0008006" key="4">
    <source>
        <dbReference type="Google" id="ProtNLM"/>
    </source>
</evidence>
<dbReference type="CDD" id="cd02440">
    <property type="entry name" value="AdoMet_MTases"/>
    <property type="match status" value="1"/>
</dbReference>
<dbReference type="EMBL" id="OZ019897">
    <property type="protein sequence ID" value="CAK9225994.1"/>
    <property type="molecule type" value="Genomic_DNA"/>
</dbReference>
<dbReference type="PANTHER" id="PTHR14614">
    <property type="entry name" value="HEPATOCELLULAR CARCINOMA-ASSOCIATED ANTIGEN"/>
    <property type="match status" value="1"/>
</dbReference>
<dbReference type="Proteomes" id="UP001497512">
    <property type="component" value="Chromosome 5"/>
</dbReference>
<evidence type="ECO:0000256" key="1">
    <source>
        <dbReference type="SAM" id="MobiDB-lite"/>
    </source>
</evidence>
<name>A0ABP0USK1_9BRYO</name>
<dbReference type="InterPro" id="IPR019410">
    <property type="entry name" value="Methyltransf_16"/>
</dbReference>
<dbReference type="InterPro" id="IPR029063">
    <property type="entry name" value="SAM-dependent_MTases_sf"/>
</dbReference>
<dbReference type="PANTHER" id="PTHR14614:SF132">
    <property type="entry name" value="PROTEIN-LYSINE METHYLTRANSFERASE C42C1.13"/>
    <property type="match status" value="1"/>
</dbReference>
<evidence type="ECO:0000313" key="3">
    <source>
        <dbReference type="Proteomes" id="UP001497512"/>
    </source>
</evidence>
<protein>
    <recommendedName>
        <fullName evidence="4">Protein N-lysine methyltransferase METTL21A</fullName>
    </recommendedName>
</protein>
<accession>A0ABP0USK1</accession>
<dbReference type="Pfam" id="PF10294">
    <property type="entry name" value="Methyltransf_16"/>
    <property type="match status" value="1"/>
</dbReference>
<gene>
    <name evidence="2" type="ORF">CSSPTR1EN2_LOCUS18017</name>
</gene>
<feature type="compositionally biased region" description="Basic and acidic residues" evidence="1">
    <location>
        <begin position="18"/>
        <end position="30"/>
    </location>
</feature>
<reference evidence="2" key="1">
    <citation type="submission" date="2024-02" db="EMBL/GenBank/DDBJ databases">
        <authorList>
            <consortium name="ELIXIR-Norway"/>
            <consortium name="Elixir Norway"/>
        </authorList>
    </citation>
    <scope>NUCLEOTIDE SEQUENCE</scope>
</reference>
<evidence type="ECO:0000313" key="2">
    <source>
        <dbReference type="EMBL" id="CAK9225994.1"/>
    </source>
</evidence>
<proteinExistence type="predicted"/>
<dbReference type="Gene3D" id="3.40.50.150">
    <property type="entry name" value="Vaccinia Virus protein VP39"/>
    <property type="match status" value="1"/>
</dbReference>
<sequence>MDILHEESSFQEENSGVSEERQNSEEKEGLVAETSEECSEEGGVAEVGYELQNTQLGGQTRAIFVHQLPRKGLSFQLWPAATALCWYLDHTYGNSGMQVASSSYAIPGVGGKEGEEVSGVKRRRLRVLELGAGTGMVGVLAARLGAHVTLTDLAHVLPNLEQNVELNKLTVEAGGGSLSVHLLQWGVKEDVTALGQEPFDLILASDVVYYDTLFEPLVKTLKWLVGASPVVLLAHLRRWKKDKHFFRMASKFFHLEVVHQHPPPENYRTGVVVYRLTRHKYDKLGRASCCSNGW</sequence>
<dbReference type="SUPFAM" id="SSF53335">
    <property type="entry name" value="S-adenosyl-L-methionine-dependent methyltransferases"/>
    <property type="match status" value="1"/>
</dbReference>
<organism evidence="2 3">
    <name type="scientific">Sphagnum troendelagicum</name>
    <dbReference type="NCBI Taxonomy" id="128251"/>
    <lineage>
        <taxon>Eukaryota</taxon>
        <taxon>Viridiplantae</taxon>
        <taxon>Streptophyta</taxon>
        <taxon>Embryophyta</taxon>
        <taxon>Bryophyta</taxon>
        <taxon>Sphagnophytina</taxon>
        <taxon>Sphagnopsida</taxon>
        <taxon>Sphagnales</taxon>
        <taxon>Sphagnaceae</taxon>
        <taxon>Sphagnum</taxon>
    </lineage>
</organism>